<dbReference type="RefSeq" id="WP_139208128.1">
    <property type="nucleotide sequence ID" value="NZ_CP067124.1"/>
</dbReference>
<sequence length="118" mass="13184">MMDDNAADFRIDWLRDDDGHEFTGFTDEYRAIVMEDETRKREAFEAYQRSFSDDAVTGPDACRVCNGEGHIVEASEPYRGRELIPCFACAGSGGRASITPEVADYTGQMLTQMLGRVT</sequence>
<gene>
    <name evidence="1" type="ORF">SAMN04489859_100888</name>
</gene>
<organism evidence="1 2">
    <name type="scientific">Paracoccus alcaliphilus</name>
    <dbReference type="NCBI Taxonomy" id="34002"/>
    <lineage>
        <taxon>Bacteria</taxon>
        <taxon>Pseudomonadati</taxon>
        <taxon>Pseudomonadota</taxon>
        <taxon>Alphaproteobacteria</taxon>
        <taxon>Rhodobacterales</taxon>
        <taxon>Paracoccaceae</taxon>
        <taxon>Paracoccus</taxon>
    </lineage>
</organism>
<keyword evidence="2" id="KW-1185">Reference proteome</keyword>
<evidence type="ECO:0000313" key="1">
    <source>
        <dbReference type="EMBL" id="SEN50453.1"/>
    </source>
</evidence>
<dbReference type="EMBL" id="FODE01000008">
    <property type="protein sequence ID" value="SEN50453.1"/>
    <property type="molecule type" value="Genomic_DNA"/>
</dbReference>
<proteinExistence type="predicted"/>
<reference evidence="1 2" key="1">
    <citation type="submission" date="2016-10" db="EMBL/GenBank/DDBJ databases">
        <authorList>
            <person name="de Groot N.N."/>
        </authorList>
    </citation>
    <scope>NUCLEOTIDE SEQUENCE [LARGE SCALE GENOMIC DNA]</scope>
    <source>
        <strain evidence="1 2">DSM 8512</strain>
    </source>
</reference>
<evidence type="ECO:0000313" key="2">
    <source>
        <dbReference type="Proteomes" id="UP000199054"/>
    </source>
</evidence>
<dbReference type="AlphaFoldDB" id="A0A1H8H2I7"/>
<dbReference type="Proteomes" id="UP000199054">
    <property type="component" value="Unassembled WGS sequence"/>
</dbReference>
<dbReference type="STRING" id="34002.SAMN04489859_100888"/>
<accession>A0A1H8H2I7</accession>
<name>A0A1H8H2I7_9RHOB</name>
<protein>
    <submittedName>
        <fullName evidence="1">Uncharacterized protein</fullName>
    </submittedName>
</protein>